<feature type="domain" description="Doublecortin" evidence="7">
    <location>
        <begin position="164"/>
        <end position="243"/>
    </location>
</feature>
<comment type="caution">
    <text evidence="8">The sequence shown here is derived from an EMBL/GenBank/DDBJ whole genome shotgun (WGS) entry which is preliminary data.</text>
</comment>
<evidence type="ECO:0000313" key="8">
    <source>
        <dbReference type="EMBL" id="GCC31637.1"/>
    </source>
</evidence>
<dbReference type="Proteomes" id="UP000287033">
    <property type="component" value="Unassembled WGS sequence"/>
</dbReference>
<dbReference type="SUPFAM" id="SSF89837">
    <property type="entry name" value="Doublecortin (DC)"/>
    <property type="match status" value="2"/>
</dbReference>
<feature type="compositionally biased region" description="Low complexity" evidence="6">
    <location>
        <begin position="964"/>
        <end position="983"/>
    </location>
</feature>
<evidence type="ECO:0000256" key="5">
    <source>
        <dbReference type="ARBA" id="ARBA00023273"/>
    </source>
</evidence>
<dbReference type="SMART" id="SM00537">
    <property type="entry name" value="DCX"/>
    <property type="match status" value="2"/>
</dbReference>
<feature type="region of interest" description="Disordered" evidence="6">
    <location>
        <begin position="938"/>
        <end position="995"/>
    </location>
</feature>
<dbReference type="EMBL" id="BEZZ01000378">
    <property type="protein sequence ID" value="GCC31637.1"/>
    <property type="molecule type" value="Genomic_DNA"/>
</dbReference>
<feature type="region of interest" description="Disordered" evidence="6">
    <location>
        <begin position="1655"/>
        <end position="1694"/>
    </location>
</feature>
<dbReference type="PANTHER" id="PTHR23005">
    <property type="entry name" value="RETINITIS PIGMENTOSA 1 PROTEIN"/>
    <property type="match status" value="1"/>
</dbReference>
<keyword evidence="3" id="KW-0963">Cytoplasm</keyword>
<dbReference type="PANTHER" id="PTHR23005:SF5">
    <property type="entry name" value="NUP637, PUTATIVE-RELATED"/>
    <property type="match status" value="1"/>
</dbReference>
<reference evidence="8 9" key="1">
    <citation type="journal article" date="2018" name="Nat. Ecol. Evol.">
        <title>Shark genomes provide insights into elasmobranch evolution and the origin of vertebrates.</title>
        <authorList>
            <person name="Hara Y"/>
            <person name="Yamaguchi K"/>
            <person name="Onimaru K"/>
            <person name="Kadota M"/>
            <person name="Koyanagi M"/>
            <person name="Keeley SD"/>
            <person name="Tatsumi K"/>
            <person name="Tanaka K"/>
            <person name="Motone F"/>
            <person name="Kageyama Y"/>
            <person name="Nozu R"/>
            <person name="Adachi N"/>
            <person name="Nishimura O"/>
            <person name="Nakagawa R"/>
            <person name="Tanegashima C"/>
            <person name="Kiyatake I"/>
            <person name="Matsumoto R"/>
            <person name="Murakumo K"/>
            <person name="Nishida K"/>
            <person name="Terakita A"/>
            <person name="Kuratani S"/>
            <person name="Sato K"/>
            <person name="Hyodo S Kuraku.S."/>
        </authorList>
    </citation>
    <scope>NUCLEOTIDE SEQUENCE [LARGE SCALE GENOMIC DNA]</scope>
</reference>
<dbReference type="GO" id="GO:0005930">
    <property type="term" value="C:axoneme"/>
    <property type="evidence" value="ECO:0007669"/>
    <property type="project" value="TreeGrafter"/>
</dbReference>
<name>A0A401SMM4_CHIPU</name>
<dbReference type="Gene3D" id="3.10.20.230">
    <property type="entry name" value="Doublecortin domain"/>
    <property type="match status" value="2"/>
</dbReference>
<proteinExistence type="predicted"/>
<evidence type="ECO:0000256" key="4">
    <source>
        <dbReference type="ARBA" id="ARBA00022737"/>
    </source>
</evidence>
<sequence>MDEQQSSSDSLELPLITRSEKFVTARQFKIPTPIKSKNVYFYKSGDPQFSGIRISINRRTFKTFDSLLDNLSEKIPLPFGVRTITTPRGNNSVTSLSDLKDGQAYLCSDQRRVKPINLELANQKHKPWFISKPFNPEQLASRQIRQKASKSLHGDLTSSTGIPKKLVIFRNGDPTFKRNLVLNRNKVQNFDVLLYHISELMNFPVQKLYSTDGKQIDSLYPVKFKLDAVVAVGREGYKLRKYVDSKFPQISNRDQLKNFKKAGKYYKIKSGRRQWKINSVSPSSTNSELYSTSSGNLYVNDNKNFLANSFSLPENETCSDNSCIYTREDRFVIPSEDDIEKLIYMNEDGSMTVEMRVHLQIKESETVQWTTTINRSDICKETNNTCNSQQESDVESTNLISVHCHHNPKSMHFEKMDHEQELDDLCIPQKGTIHTEQDNTEHYDISQSNSLYTKENLSKLEMELEPLYCYKRNPDPGKIMQNQRTLNSMIVSPDTKTTVNIITLPSLEESGLGESIIEHCCERFAMSKSIESWKRNNYVISDDLQAWEENNVDAQAEEKNTFDKSTSFVLKNSTSMSSRPYYEDQLTVMETNPNTEHMNTTNAFPHYLEEIGCGNFAKLNLRPNSADPIYSISKQGKKDLRRPMSALFTYSRSSASIHNDTSGLSSRLVCSDTFTGRKQKTDVNTSCSCSSEICEARMCCFLEASKYSQSSAIRNQECIKSAEVELPVNTDLNDSLSTNEEERAFCRTDKANPVINDTVTMRCRIYEQKTRNHTSDNAKLHLEYSSYSQEAQVLDQLAKPDILSDHQELLVIDADRHQTSDLTPVEMSNESKVTFHIEIGSDSYVSHKSTRLIHPEEINSNVLSIICPPDKGPSNTELLDNKLQRMGSQDISTINNNNSSVISSPEVNVFQDDFSSIRACEKEFHQFHEEGVQCSVVTTGENSNLPRRSSLKTSLDSDSPPGGNKKQISNINSSSTQNNIQKSCSDTSRKKWKNQAKEKRKTFQVENFKCDVETSVQSFPTLQQKEQKPHDISQHQNLVQNGQGRMSPTSNMVCYDLNLRPSSLTQLEEEQPIDNLTSDFREAFELPDSDSDFINQIKKIKSETKEPDEHKLVQLSAKVVNETHEMPDDCINDHSSQCRVTASEGEIKFAANSNENPCSTIMKMTDSKLNIIDFAKDKNDIAIQTDVGLVSEIAEEKGSIGELDLSEVLCKLQSVVDMIKAISQQSYKTRSAKTNEIPDISEHLAATLSTSSKVLLAWFAIMNLNVNIPVSPDSEKLVMNNCNYLEVIRFLQSVKHIIKFQETADLERTISNLHKCDSQFIKVQKNQHEEFGYDFENNTNTKCHLWSATSGAEQTASFGGLQQINVVESVKSLHTQNIIAQLGHAEEVEAKEDVNDNANILSSKGRTKESDKMQESGDKVSELFSTRDHLISSDILKDQIIIDSLFQSEGIFKDEKGINKEWIEREIAGRTNPTEGCDPTEEIGSLQHTEEIRREGFAKDKEFFHDNNMNNNEHKHSENQRDNETNYHLTCHNGIKNNNELLTASDAPYVQNKISFQSLMHKSLLTNDECRLKHRDDFCQRDHMSNSYSCEIPAYRLSTSVVSNIGFENGRKTDNNQLIQTKVICNNTFIESEIDNQELLPFTFPTRPLNHVKKHLERQQTSDLSEENPESANDIPSDYNSQASNEMTTEGEEDMLKTKHFSATFVRQATERMYNKSRISKCISHDQSSNFCAETETIFHSGKINDISDGLYIEKGRWLLKENHLIRKSPPLNMGMYGNLTSTTFDNTSVDSAHPQVSTMHSGFVLTELSSTEIEERTTSRPMCRYFNMLHGSDSEPFPELNCQKNKCRNMSGGSHIAKRNENIKQSPEVCIGTTQMYGEISDNDSSFSSVAFRMFDNKVGPLAQPLCQEKVMEQPSKETAKALQNPDSLDKVHFLCGQHCPILTAVIDLTSEESRRFVYQKKSDVENRWIHFEDENYIFDIKKSNGLTSGSEKFSILNKNLTDIISEISMFKTQSIENDIKKIKLRLNTKYLSANLNKMKVPLHTEETELKNNDKALHIQAKKLYIRRIVQWWFLKKALEDNLKDKVRNIGLSDQAQ</sequence>
<evidence type="ECO:0000259" key="7">
    <source>
        <dbReference type="PROSITE" id="PS50309"/>
    </source>
</evidence>
<dbReference type="InterPro" id="IPR036572">
    <property type="entry name" value="Doublecortin_dom_sf"/>
</dbReference>
<comment type="subcellular location">
    <subcellularLocation>
        <location evidence="1">Cell projection</location>
    </subcellularLocation>
    <subcellularLocation>
        <location evidence="2">Cytoplasm</location>
    </subcellularLocation>
</comment>
<dbReference type="Pfam" id="PF03607">
    <property type="entry name" value="DCX"/>
    <property type="match status" value="2"/>
</dbReference>
<evidence type="ECO:0000256" key="2">
    <source>
        <dbReference type="ARBA" id="ARBA00004496"/>
    </source>
</evidence>
<keyword evidence="4" id="KW-0677">Repeat</keyword>
<feature type="compositionally biased region" description="Polar residues" evidence="6">
    <location>
        <begin position="938"/>
        <end position="957"/>
    </location>
</feature>
<dbReference type="FunFam" id="3.10.20.230:FF:000006">
    <property type="entry name" value="Oxygen-regulated protein 1"/>
    <property type="match status" value="1"/>
</dbReference>
<keyword evidence="9" id="KW-1185">Reference proteome</keyword>
<dbReference type="OMA" id="WENAAMD"/>
<dbReference type="GO" id="GO:0042461">
    <property type="term" value="P:photoreceptor cell development"/>
    <property type="evidence" value="ECO:0007669"/>
    <property type="project" value="TreeGrafter"/>
</dbReference>
<dbReference type="STRING" id="137246.A0A401SMM4"/>
<organism evidence="8 9">
    <name type="scientific">Chiloscyllium punctatum</name>
    <name type="common">Brownbanded bambooshark</name>
    <name type="synonym">Hemiscyllium punctatum</name>
    <dbReference type="NCBI Taxonomy" id="137246"/>
    <lineage>
        <taxon>Eukaryota</taxon>
        <taxon>Metazoa</taxon>
        <taxon>Chordata</taxon>
        <taxon>Craniata</taxon>
        <taxon>Vertebrata</taxon>
        <taxon>Chondrichthyes</taxon>
        <taxon>Elasmobranchii</taxon>
        <taxon>Galeomorphii</taxon>
        <taxon>Galeoidea</taxon>
        <taxon>Orectolobiformes</taxon>
        <taxon>Hemiscylliidae</taxon>
        <taxon>Chiloscyllium</taxon>
    </lineage>
</organism>
<protein>
    <recommendedName>
        <fullName evidence="7">Doublecortin domain-containing protein</fullName>
    </recommendedName>
</protein>
<evidence type="ECO:0000256" key="3">
    <source>
        <dbReference type="ARBA" id="ARBA00022490"/>
    </source>
</evidence>
<gene>
    <name evidence="8" type="ORF">chiPu_0010097</name>
</gene>
<dbReference type="GO" id="GO:0035556">
    <property type="term" value="P:intracellular signal transduction"/>
    <property type="evidence" value="ECO:0007669"/>
    <property type="project" value="InterPro"/>
</dbReference>
<feature type="compositionally biased region" description="Polar residues" evidence="6">
    <location>
        <begin position="1678"/>
        <end position="1688"/>
    </location>
</feature>
<evidence type="ECO:0000256" key="1">
    <source>
        <dbReference type="ARBA" id="ARBA00004316"/>
    </source>
</evidence>
<dbReference type="GO" id="GO:0035082">
    <property type="term" value="P:axoneme assembly"/>
    <property type="evidence" value="ECO:0007669"/>
    <property type="project" value="TreeGrafter"/>
</dbReference>
<accession>A0A401SMM4</accession>
<dbReference type="InterPro" id="IPR003533">
    <property type="entry name" value="Doublecortin_dom"/>
</dbReference>
<evidence type="ECO:0000256" key="6">
    <source>
        <dbReference type="SAM" id="MobiDB-lite"/>
    </source>
</evidence>
<keyword evidence="5" id="KW-0966">Cell projection</keyword>
<feature type="domain" description="Doublecortin" evidence="7">
    <location>
        <begin position="37"/>
        <end position="119"/>
    </location>
</feature>
<evidence type="ECO:0000313" key="9">
    <source>
        <dbReference type="Proteomes" id="UP000287033"/>
    </source>
</evidence>
<dbReference type="GO" id="GO:0060041">
    <property type="term" value="P:retina development in camera-type eye"/>
    <property type="evidence" value="ECO:0007669"/>
    <property type="project" value="TreeGrafter"/>
</dbReference>
<dbReference type="PROSITE" id="PS50309">
    <property type="entry name" value="DC"/>
    <property type="match status" value="2"/>
</dbReference>
<dbReference type="OrthoDB" id="9947819at2759"/>